<name>A0A5N6Y7Q9_9EURO</name>
<dbReference type="OrthoDB" id="248320at2759"/>
<protein>
    <submittedName>
        <fullName evidence="1">Uncharacterized protein</fullName>
    </submittedName>
</protein>
<evidence type="ECO:0000313" key="1">
    <source>
        <dbReference type="EMBL" id="KAE8339730.1"/>
    </source>
</evidence>
<sequence>MAFSFGASSPAGGNIPAELGPELPEVSAEVRHALMPVIVLDFCKRTNSGYRKLVSKVSRATATSDYFPPLGLIMPFQLLHPHF</sequence>
<dbReference type="AlphaFoldDB" id="A0A5N6Y7Q9"/>
<reference evidence="1" key="1">
    <citation type="submission" date="2019-04" db="EMBL/GenBank/DDBJ databases">
        <title>Friends and foes A comparative genomics study of 23 Aspergillus species from section Flavi.</title>
        <authorList>
            <consortium name="DOE Joint Genome Institute"/>
            <person name="Kjaerbolling I."/>
            <person name="Vesth T."/>
            <person name="Frisvad J.C."/>
            <person name="Nybo J.L."/>
            <person name="Theobald S."/>
            <person name="Kildgaard S."/>
            <person name="Isbrandt T."/>
            <person name="Kuo A."/>
            <person name="Sato A."/>
            <person name="Lyhne E.K."/>
            <person name="Kogle M.E."/>
            <person name="Wiebenga A."/>
            <person name="Kun R.S."/>
            <person name="Lubbers R.J."/>
            <person name="Makela M.R."/>
            <person name="Barry K."/>
            <person name="Chovatia M."/>
            <person name="Clum A."/>
            <person name="Daum C."/>
            <person name="Haridas S."/>
            <person name="He G."/>
            <person name="LaButti K."/>
            <person name="Lipzen A."/>
            <person name="Mondo S."/>
            <person name="Riley R."/>
            <person name="Salamov A."/>
            <person name="Simmons B.A."/>
            <person name="Magnuson J.K."/>
            <person name="Henrissat B."/>
            <person name="Mortensen U.H."/>
            <person name="Larsen T.O."/>
            <person name="Devries R.P."/>
            <person name="Grigoriev I.V."/>
            <person name="Machida M."/>
            <person name="Baker S.E."/>
            <person name="Andersen M.R."/>
        </authorList>
    </citation>
    <scope>NUCLEOTIDE SEQUENCE</scope>
    <source>
        <strain evidence="1">CBS 117612</strain>
    </source>
</reference>
<dbReference type="EMBL" id="ML737154">
    <property type="protein sequence ID" value="KAE8339730.1"/>
    <property type="molecule type" value="Genomic_DNA"/>
</dbReference>
<organism evidence="1">
    <name type="scientific">Aspergillus arachidicola</name>
    <dbReference type="NCBI Taxonomy" id="656916"/>
    <lineage>
        <taxon>Eukaryota</taxon>
        <taxon>Fungi</taxon>
        <taxon>Dikarya</taxon>
        <taxon>Ascomycota</taxon>
        <taxon>Pezizomycotina</taxon>
        <taxon>Eurotiomycetes</taxon>
        <taxon>Eurotiomycetidae</taxon>
        <taxon>Eurotiales</taxon>
        <taxon>Aspergillaceae</taxon>
        <taxon>Aspergillus</taxon>
        <taxon>Aspergillus subgen. Circumdati</taxon>
    </lineage>
</organism>
<accession>A0A5N6Y7Q9</accession>
<gene>
    <name evidence="1" type="ORF">BDV24DRAFT_72218</name>
</gene>
<proteinExistence type="predicted"/>
<dbReference type="Proteomes" id="UP000325558">
    <property type="component" value="Unassembled WGS sequence"/>
</dbReference>